<sequence>MPTYANLGQFIRLLLNKLSLHSFQQHICKGVRESSSDQPDICADPDKSDSVDSGEITWPDADWSLESIGNYDSCEYKGSADGPGILTCDNLDDIQCEGVTHSEEKCGTDYAYSIWYSTLWLQRLWGNTLGDD</sequence>
<feature type="region of interest" description="Disordered" evidence="1">
    <location>
        <begin position="31"/>
        <end position="55"/>
    </location>
</feature>
<organism evidence="2 3">
    <name type="scientific">Macrophomina phaseolina (strain MS6)</name>
    <name type="common">Charcoal rot fungus</name>
    <dbReference type="NCBI Taxonomy" id="1126212"/>
    <lineage>
        <taxon>Eukaryota</taxon>
        <taxon>Fungi</taxon>
        <taxon>Dikarya</taxon>
        <taxon>Ascomycota</taxon>
        <taxon>Pezizomycotina</taxon>
        <taxon>Dothideomycetes</taxon>
        <taxon>Dothideomycetes incertae sedis</taxon>
        <taxon>Botryosphaeriales</taxon>
        <taxon>Botryosphaeriaceae</taxon>
        <taxon>Macrophomina</taxon>
    </lineage>
</organism>
<gene>
    <name evidence="2" type="ORF">MPH_04177</name>
</gene>
<evidence type="ECO:0000313" key="2">
    <source>
        <dbReference type="EMBL" id="EKG18579.1"/>
    </source>
</evidence>
<dbReference type="AlphaFoldDB" id="K2S858"/>
<name>K2S858_MACPH</name>
<protein>
    <submittedName>
        <fullName evidence="2">Uncharacterized protein</fullName>
    </submittedName>
</protein>
<dbReference type="HOGENOM" id="CLU_1917433_0_0_1"/>
<dbReference type="InParanoid" id="K2S858"/>
<evidence type="ECO:0000313" key="3">
    <source>
        <dbReference type="Proteomes" id="UP000007129"/>
    </source>
</evidence>
<dbReference type="VEuPathDB" id="FungiDB:MPH_04177"/>
<reference evidence="2 3" key="1">
    <citation type="journal article" date="2012" name="BMC Genomics">
        <title>Tools to kill: Genome of one of the most destructive plant pathogenic fungi Macrophomina phaseolina.</title>
        <authorList>
            <person name="Islam M.S."/>
            <person name="Haque M.S."/>
            <person name="Islam M.M."/>
            <person name="Emdad E.M."/>
            <person name="Halim A."/>
            <person name="Hossen Q.M.M."/>
            <person name="Hossain M.Z."/>
            <person name="Ahmed B."/>
            <person name="Rahim S."/>
            <person name="Rahman M.S."/>
            <person name="Alam M.M."/>
            <person name="Hou S."/>
            <person name="Wan X."/>
            <person name="Saito J.A."/>
            <person name="Alam M."/>
        </authorList>
    </citation>
    <scope>NUCLEOTIDE SEQUENCE [LARGE SCALE GENOMIC DNA]</scope>
    <source>
        <strain evidence="2 3">MS6</strain>
    </source>
</reference>
<proteinExistence type="predicted"/>
<comment type="caution">
    <text evidence="2">The sequence shown here is derived from an EMBL/GenBank/DDBJ whole genome shotgun (WGS) entry which is preliminary data.</text>
</comment>
<dbReference type="Proteomes" id="UP000007129">
    <property type="component" value="Unassembled WGS sequence"/>
</dbReference>
<dbReference type="EMBL" id="AHHD01000200">
    <property type="protein sequence ID" value="EKG18579.1"/>
    <property type="molecule type" value="Genomic_DNA"/>
</dbReference>
<evidence type="ECO:0000256" key="1">
    <source>
        <dbReference type="SAM" id="MobiDB-lite"/>
    </source>
</evidence>
<accession>K2S858</accession>